<keyword evidence="1" id="KW-0862">Zinc</keyword>
<evidence type="ECO:0000313" key="4">
    <source>
        <dbReference type="Proteomes" id="UP001217089"/>
    </source>
</evidence>
<gene>
    <name evidence="3" type="ORF">KUTeg_014772</name>
</gene>
<keyword evidence="1" id="KW-0863">Zinc-finger</keyword>
<evidence type="ECO:0000256" key="1">
    <source>
        <dbReference type="PROSITE-ProRule" id="PRU00325"/>
    </source>
</evidence>
<name>A0ABQ9EWP5_TEGGR</name>
<protein>
    <recommendedName>
        <fullName evidence="2">SWIM-type domain-containing protein</fullName>
    </recommendedName>
</protein>
<feature type="domain" description="SWIM-type" evidence="2">
    <location>
        <begin position="72"/>
        <end position="109"/>
    </location>
</feature>
<dbReference type="EMBL" id="JARBDR010000757">
    <property type="protein sequence ID" value="KAJ8307678.1"/>
    <property type="molecule type" value="Genomic_DNA"/>
</dbReference>
<dbReference type="PANTHER" id="PTHR47526">
    <property type="entry name" value="ATP-DEPENDENT DNA HELICASE"/>
    <property type="match status" value="1"/>
</dbReference>
<organism evidence="3 4">
    <name type="scientific">Tegillarca granosa</name>
    <name type="common">Malaysian cockle</name>
    <name type="synonym">Anadara granosa</name>
    <dbReference type="NCBI Taxonomy" id="220873"/>
    <lineage>
        <taxon>Eukaryota</taxon>
        <taxon>Metazoa</taxon>
        <taxon>Spiralia</taxon>
        <taxon>Lophotrochozoa</taxon>
        <taxon>Mollusca</taxon>
        <taxon>Bivalvia</taxon>
        <taxon>Autobranchia</taxon>
        <taxon>Pteriomorphia</taxon>
        <taxon>Arcoida</taxon>
        <taxon>Arcoidea</taxon>
        <taxon>Arcidae</taxon>
        <taxon>Tegillarca</taxon>
    </lineage>
</organism>
<accession>A0ABQ9EWP5</accession>
<dbReference type="InterPro" id="IPR007527">
    <property type="entry name" value="Znf_SWIM"/>
</dbReference>
<comment type="caution">
    <text evidence="3">The sequence shown here is derived from an EMBL/GenBank/DDBJ whole genome shotgun (WGS) entry which is preliminary data.</text>
</comment>
<evidence type="ECO:0000259" key="2">
    <source>
        <dbReference type="PROSITE" id="PS50966"/>
    </source>
</evidence>
<reference evidence="3 4" key="1">
    <citation type="submission" date="2022-12" db="EMBL/GenBank/DDBJ databases">
        <title>Chromosome-level genome of Tegillarca granosa.</title>
        <authorList>
            <person name="Kim J."/>
        </authorList>
    </citation>
    <scope>NUCLEOTIDE SEQUENCE [LARGE SCALE GENOMIC DNA]</scope>
    <source>
        <strain evidence="3">Teg-2019</strain>
        <tissue evidence="3">Adductor muscle</tissue>
    </source>
</reference>
<sequence>MPLVETSDILIYCLNVCGWNNSRMTRYREDNGYQLFLAHHIKDVHLHHCKGTEFLYIKADCVPETRQSEVPYTTWVIMHRSGYFKSGGCSCVADNGTCKHCVALLFALQQWSTRHTDRHTVTGTDVTCVWDKPRKTSQPLKID</sequence>
<keyword evidence="1" id="KW-0479">Metal-binding</keyword>
<dbReference type="Proteomes" id="UP001217089">
    <property type="component" value="Unassembled WGS sequence"/>
</dbReference>
<evidence type="ECO:0000313" key="3">
    <source>
        <dbReference type="EMBL" id="KAJ8307678.1"/>
    </source>
</evidence>
<dbReference type="PANTHER" id="PTHR47526:SF3">
    <property type="entry name" value="PHD-TYPE DOMAIN-CONTAINING PROTEIN"/>
    <property type="match status" value="1"/>
</dbReference>
<keyword evidence="4" id="KW-1185">Reference proteome</keyword>
<dbReference type="PROSITE" id="PS50966">
    <property type="entry name" value="ZF_SWIM"/>
    <property type="match status" value="1"/>
</dbReference>
<proteinExistence type="predicted"/>